<dbReference type="EMBL" id="LOCQ01000026">
    <property type="protein sequence ID" value="OBV41611.1"/>
    <property type="molecule type" value="Genomic_DNA"/>
</dbReference>
<evidence type="ECO:0000313" key="2">
    <source>
        <dbReference type="EMBL" id="OBV41611.1"/>
    </source>
</evidence>
<comment type="caution">
    <text evidence="2">The sequence shown here is derived from an EMBL/GenBank/DDBJ whole genome shotgun (WGS) entry which is preliminary data.</text>
</comment>
<evidence type="ECO:0008006" key="4">
    <source>
        <dbReference type="Google" id="ProtNLM"/>
    </source>
</evidence>
<evidence type="ECO:0000256" key="1">
    <source>
        <dbReference type="SAM" id="Phobius"/>
    </source>
</evidence>
<keyword evidence="3" id="KW-1185">Reference proteome</keyword>
<keyword evidence="1" id="KW-0812">Transmembrane</keyword>
<dbReference type="RefSeq" id="WP_065305844.1">
    <property type="nucleotide sequence ID" value="NZ_LOCQ01000026.1"/>
</dbReference>
<accession>A0A1A7C6S7</accession>
<reference evidence="2 3" key="1">
    <citation type="submission" date="2016-04" db="EMBL/GenBank/DDBJ databases">
        <title>Draft genome sequence of Janthinobacterium psychrotolerans sp. nov., isolated from freshwater sediments in Denmark.</title>
        <authorList>
            <person name="Gong X."/>
            <person name="Skrivergaard S."/>
            <person name="Korsgaard B.S."/>
            <person name="Schreiber L."/>
            <person name="Marshall I.P."/>
            <person name="Finster K."/>
            <person name="Schramm A."/>
        </authorList>
    </citation>
    <scope>NUCLEOTIDE SEQUENCE [LARGE SCALE GENOMIC DNA]</scope>
    <source>
        <strain evidence="2 3">S3-2</strain>
    </source>
</reference>
<evidence type="ECO:0000313" key="3">
    <source>
        <dbReference type="Proteomes" id="UP000092713"/>
    </source>
</evidence>
<feature type="transmembrane region" description="Helical" evidence="1">
    <location>
        <begin position="12"/>
        <end position="34"/>
    </location>
</feature>
<gene>
    <name evidence="2" type="ORF">ASR47_103714</name>
</gene>
<proteinExistence type="predicted"/>
<sequence>MLASTTLRVLGAVGGGYAVTALAVTTAGAVLARLGMARSDAVVTAAMLGFIVYLLLLLWGFAVRSPARLWLTLAGSAALLMAVRHLLT</sequence>
<name>A0A1A7C6S7_9BURK</name>
<protein>
    <recommendedName>
        <fullName evidence="4">Iron uptake protein</fullName>
    </recommendedName>
</protein>
<organism evidence="2 3">
    <name type="scientific">Janthinobacterium psychrotolerans</name>
    <dbReference type="NCBI Taxonomy" id="1747903"/>
    <lineage>
        <taxon>Bacteria</taxon>
        <taxon>Pseudomonadati</taxon>
        <taxon>Pseudomonadota</taxon>
        <taxon>Betaproteobacteria</taxon>
        <taxon>Burkholderiales</taxon>
        <taxon>Oxalobacteraceae</taxon>
        <taxon>Janthinobacterium</taxon>
    </lineage>
</organism>
<dbReference type="STRING" id="1747903.ASR47_103714"/>
<dbReference type="Proteomes" id="UP000092713">
    <property type="component" value="Unassembled WGS sequence"/>
</dbReference>
<keyword evidence="1" id="KW-0472">Membrane</keyword>
<keyword evidence="1" id="KW-1133">Transmembrane helix</keyword>
<feature type="transmembrane region" description="Helical" evidence="1">
    <location>
        <begin position="67"/>
        <end position="87"/>
    </location>
</feature>
<feature type="transmembrane region" description="Helical" evidence="1">
    <location>
        <begin position="41"/>
        <end position="61"/>
    </location>
</feature>
<dbReference type="AlphaFoldDB" id="A0A1A7C6S7"/>
<dbReference type="OrthoDB" id="8759709at2"/>